<dbReference type="RefSeq" id="WP_185885878.1">
    <property type="nucleotide sequence ID" value="NZ_CP060053.1"/>
</dbReference>
<evidence type="ECO:0000256" key="2">
    <source>
        <dbReference type="ARBA" id="ARBA00022679"/>
    </source>
</evidence>
<dbReference type="GO" id="GO:0005829">
    <property type="term" value="C:cytosol"/>
    <property type="evidence" value="ECO:0007669"/>
    <property type="project" value="TreeGrafter"/>
</dbReference>
<comment type="similarity">
    <text evidence="1">Belongs to the HipA Ser/Thr kinase family.</text>
</comment>
<dbReference type="GO" id="GO:0004674">
    <property type="term" value="F:protein serine/threonine kinase activity"/>
    <property type="evidence" value="ECO:0007669"/>
    <property type="project" value="TreeGrafter"/>
</dbReference>
<organism evidence="6 7">
    <name type="scientific">Croceicoccus marinus</name>
    <dbReference type="NCBI Taxonomy" id="450378"/>
    <lineage>
        <taxon>Bacteria</taxon>
        <taxon>Pseudomonadati</taxon>
        <taxon>Pseudomonadota</taxon>
        <taxon>Alphaproteobacteria</taxon>
        <taxon>Sphingomonadales</taxon>
        <taxon>Erythrobacteraceae</taxon>
        <taxon>Croceicoccus</taxon>
    </lineage>
</organism>
<dbReference type="PANTHER" id="PTHR37419:SF1">
    <property type="entry name" value="SERINE_THREONINE-PROTEIN KINASE TOXIN HIPA"/>
    <property type="match status" value="1"/>
</dbReference>
<dbReference type="AlphaFoldDB" id="A0A7G6VZG6"/>
<evidence type="ECO:0000313" key="6">
    <source>
        <dbReference type="EMBL" id="QNE07131.1"/>
    </source>
</evidence>
<sequence>MNIQILDRLAVRWGERLAGELALDRNGATRFTYAGSWLCDPQALPISFSLPLQAEPFEDGACKPFFENLLPEEWQREAAARALGISSGNPFRLLKALGGDTAGALTFRPADQALSIGSSANAPVPLDDAELAALFGRMAQRPMLAGEGPRYSLAGAQSKLPVVLVDNRIALASPGKATTHIIKPEPERFPGLAANEAFCLTLAKSIGLSAADAEWRSVGGRAFLLVSRYDRITESGTTRRLHQEDFAQALGVMPSKKYASDGGPVFRDCFALVRRAETDPETEILKLIDAALFNLVIGNADAHAKNFSLLRGDSGEVALAPLYDLVSTVVWPELSPRFAMKYGRARALEDMFTGSVERFAADAGVDFQIVRERGASLCNRIMRSVEAGLETSGLADRSAVTAPVALIHDRAGRVLLKLAG</sequence>
<name>A0A7G6VZG6_9SPHN</name>
<evidence type="ECO:0000259" key="4">
    <source>
        <dbReference type="Pfam" id="PF07804"/>
    </source>
</evidence>
<geneLocation type="plasmid" evidence="6 7">
    <name>plas1</name>
</geneLocation>
<dbReference type="Proteomes" id="UP000515297">
    <property type="component" value="Plasmid plas1"/>
</dbReference>
<proteinExistence type="inferred from homology"/>
<dbReference type="Pfam" id="PF13657">
    <property type="entry name" value="Couple_hipA"/>
    <property type="match status" value="1"/>
</dbReference>
<gene>
    <name evidence="6" type="ORF">H4O24_19135</name>
</gene>
<dbReference type="PANTHER" id="PTHR37419">
    <property type="entry name" value="SERINE/THREONINE-PROTEIN KINASE TOXIN HIPA"/>
    <property type="match status" value="1"/>
</dbReference>
<dbReference type="CDD" id="cd17793">
    <property type="entry name" value="HipA"/>
    <property type="match status" value="1"/>
</dbReference>
<keyword evidence="3" id="KW-0418">Kinase</keyword>
<keyword evidence="6" id="KW-0614">Plasmid</keyword>
<feature type="domain" description="HipA N-terminal subdomain 1" evidence="5">
    <location>
        <begin position="9"/>
        <end position="107"/>
    </location>
</feature>
<dbReference type="Pfam" id="PF07804">
    <property type="entry name" value="HipA_C"/>
    <property type="match status" value="1"/>
</dbReference>
<keyword evidence="2" id="KW-0808">Transferase</keyword>
<evidence type="ECO:0000259" key="5">
    <source>
        <dbReference type="Pfam" id="PF13657"/>
    </source>
</evidence>
<evidence type="ECO:0000256" key="3">
    <source>
        <dbReference type="ARBA" id="ARBA00022777"/>
    </source>
</evidence>
<dbReference type="InterPro" id="IPR012893">
    <property type="entry name" value="HipA-like_C"/>
</dbReference>
<protein>
    <submittedName>
        <fullName evidence="6">Type II toxin-antitoxin system HipA family toxin</fullName>
    </submittedName>
</protein>
<dbReference type="InterPro" id="IPR017508">
    <property type="entry name" value="HipA_N1"/>
</dbReference>
<dbReference type="InterPro" id="IPR052028">
    <property type="entry name" value="HipA_Ser/Thr_kinase"/>
</dbReference>
<reference evidence="6 7" key="1">
    <citation type="submission" date="2020-08" db="EMBL/GenBank/DDBJ databases">
        <authorList>
            <person name="Liu G."/>
            <person name="Sun C."/>
        </authorList>
    </citation>
    <scope>NUCLEOTIDE SEQUENCE [LARGE SCALE GENOMIC DNA]</scope>
    <source>
        <strain evidence="6 7">OT19</strain>
        <plasmid evidence="6 7">plas1</plasmid>
    </source>
</reference>
<accession>A0A7G6VZG6</accession>
<evidence type="ECO:0000256" key="1">
    <source>
        <dbReference type="ARBA" id="ARBA00010164"/>
    </source>
</evidence>
<dbReference type="NCBIfam" id="TIGR03071">
    <property type="entry name" value="couple_hipA"/>
    <property type="match status" value="1"/>
</dbReference>
<evidence type="ECO:0000313" key="7">
    <source>
        <dbReference type="Proteomes" id="UP000515297"/>
    </source>
</evidence>
<dbReference type="EMBL" id="CP060053">
    <property type="protein sequence ID" value="QNE07131.1"/>
    <property type="molecule type" value="Genomic_DNA"/>
</dbReference>
<feature type="domain" description="HipA-like C-terminal" evidence="4">
    <location>
        <begin position="152"/>
        <end position="381"/>
    </location>
</feature>
<dbReference type="Gene3D" id="1.10.1070.20">
    <property type="match status" value="1"/>
</dbReference>